<gene>
    <name evidence="7" type="ORF">HMPREF1476_01129</name>
</gene>
<organism evidence="7 8">
    <name type="scientific">Sutterella wadsworthensis HGA0223</name>
    <dbReference type="NCBI Taxonomy" id="1203554"/>
    <lineage>
        <taxon>Bacteria</taxon>
        <taxon>Pseudomonadati</taxon>
        <taxon>Pseudomonadota</taxon>
        <taxon>Betaproteobacteria</taxon>
        <taxon>Burkholderiales</taxon>
        <taxon>Sutterellaceae</taxon>
        <taxon>Sutterella</taxon>
    </lineage>
</organism>
<dbReference type="HOGENOM" id="CLU_011398_4_3_4"/>
<feature type="chain" id="PRO_5004517879" description="FAD-dependent oxidoreductase 2 FAD-binding domain-containing protein" evidence="5">
    <location>
        <begin position="23"/>
        <end position="525"/>
    </location>
</feature>
<keyword evidence="4" id="KW-0560">Oxidoreductase</keyword>
<sequence length="525" mass="56682">MKTFKIAALCLSMAAAAFTVQAKEIKYEADVAIVGGGPAGMVAAAYAAENGLKPILVEKLPGVGGNLMMLEITFGQRTKFTDQDQVYYPSDELIADFLAYSHYMVNPIMVRRFIERSGENIKWLTNRGVEIVGNTATELNGRRVGHIYKNVFPHRNFIEAMRKIILDNGGQIIVETRADKLIQNADGRVVGLHAKNYLNDDVIVHAKGGVILAAGGYGANPKLLKLLNPDMPADTPITGRKNSTGDGIQMGIDIGAKTAGGEAFISEGALPYKVDYREVINQKTWIAANVLNKGPSLQLNKNGRRFFNEGLSGDFSVSGNALRINGNYLYTLIDDDEKRDLETGSGAVFGYFGHALPGDKMTGLSNLFSGKGRMAEVAFVGSTIEEVAKKAGLDPKAVRATVDRYNKLCDEGVDSDFNKDRRYLRPVRKGPFYIVKGQHTICDTAGGLLVTEDAQVIGKNGDPIPGLYASGAMAGGKYGPSYVYNVATGYASASAMMGGTFAVQDIAKKSFKRKIVYTADLPIKK</sequence>
<feature type="domain" description="FAD-dependent oxidoreductase 2 FAD-binding" evidence="6">
    <location>
        <begin position="30"/>
        <end position="481"/>
    </location>
</feature>
<evidence type="ECO:0000313" key="8">
    <source>
        <dbReference type="Proteomes" id="UP000014400"/>
    </source>
</evidence>
<dbReference type="Proteomes" id="UP000014400">
    <property type="component" value="Unassembled WGS sequence"/>
</dbReference>
<keyword evidence="5" id="KW-0732">Signal</keyword>
<proteinExistence type="predicted"/>
<dbReference type="PANTHER" id="PTHR43400:SF10">
    <property type="entry name" value="3-OXOSTEROID 1-DEHYDROGENASE"/>
    <property type="match status" value="1"/>
</dbReference>
<dbReference type="InterPro" id="IPR050315">
    <property type="entry name" value="FAD-oxidoreductase_2"/>
</dbReference>
<keyword evidence="3" id="KW-0274">FAD</keyword>
<evidence type="ECO:0000259" key="6">
    <source>
        <dbReference type="Pfam" id="PF00890"/>
    </source>
</evidence>
<reference evidence="7 8" key="1">
    <citation type="submission" date="2013-04" db="EMBL/GenBank/DDBJ databases">
        <title>The Genome Sequence of Sutterella wadsworthensis HGA0223.</title>
        <authorList>
            <consortium name="The Broad Institute Genomics Platform"/>
            <person name="Earl A."/>
            <person name="Ward D."/>
            <person name="Feldgarden M."/>
            <person name="Gevers D."/>
            <person name="Schmidt T.M."/>
            <person name="Dover J."/>
            <person name="Dai D."/>
            <person name="Walker B."/>
            <person name="Young S."/>
            <person name="Zeng Q."/>
            <person name="Gargeya S."/>
            <person name="Fitzgerald M."/>
            <person name="Haas B."/>
            <person name="Abouelleil A."/>
            <person name="Allen A.W."/>
            <person name="Alvarado L."/>
            <person name="Arachchi H.M."/>
            <person name="Berlin A.M."/>
            <person name="Chapman S.B."/>
            <person name="Gainer-Dewar J."/>
            <person name="Goldberg J."/>
            <person name="Griggs A."/>
            <person name="Gujja S."/>
            <person name="Hansen M."/>
            <person name="Howarth C."/>
            <person name="Imamovic A."/>
            <person name="Ireland A."/>
            <person name="Larimer J."/>
            <person name="McCowan C."/>
            <person name="Murphy C."/>
            <person name="Pearson M."/>
            <person name="Poon T.W."/>
            <person name="Priest M."/>
            <person name="Roberts A."/>
            <person name="Saif S."/>
            <person name="Shea T."/>
            <person name="Sisk P."/>
            <person name="Sykes S."/>
            <person name="Wortman J."/>
            <person name="Nusbaum C."/>
            <person name="Birren B."/>
        </authorList>
    </citation>
    <scope>NUCLEOTIDE SEQUENCE [LARGE SCALE GENOMIC DNA]</scope>
    <source>
        <strain evidence="7 8">HGA0223</strain>
    </source>
</reference>
<dbReference type="Gene3D" id="3.50.50.60">
    <property type="entry name" value="FAD/NAD(P)-binding domain"/>
    <property type="match status" value="2"/>
</dbReference>
<dbReference type="SUPFAM" id="SSF51905">
    <property type="entry name" value="FAD/NAD(P)-binding domain"/>
    <property type="match status" value="1"/>
</dbReference>
<evidence type="ECO:0000256" key="3">
    <source>
        <dbReference type="ARBA" id="ARBA00022827"/>
    </source>
</evidence>
<dbReference type="GO" id="GO:0016491">
    <property type="term" value="F:oxidoreductase activity"/>
    <property type="evidence" value="ECO:0007669"/>
    <property type="project" value="UniProtKB-KW"/>
</dbReference>
<dbReference type="PANTHER" id="PTHR43400">
    <property type="entry name" value="FUMARATE REDUCTASE"/>
    <property type="match status" value="1"/>
</dbReference>
<evidence type="ECO:0000256" key="5">
    <source>
        <dbReference type="SAM" id="SignalP"/>
    </source>
</evidence>
<evidence type="ECO:0000256" key="1">
    <source>
        <dbReference type="ARBA" id="ARBA00001974"/>
    </source>
</evidence>
<dbReference type="PATRIC" id="fig|1203554.3.peg.1168"/>
<protein>
    <recommendedName>
        <fullName evidence="6">FAD-dependent oxidoreductase 2 FAD-binding domain-containing protein</fullName>
    </recommendedName>
</protein>
<dbReference type="InterPro" id="IPR003953">
    <property type="entry name" value="FAD-dep_OxRdtase_2_FAD-bd"/>
</dbReference>
<dbReference type="STRING" id="1203554.HMPREF1476_01129"/>
<dbReference type="eggNOG" id="COG1053">
    <property type="taxonomic scope" value="Bacteria"/>
</dbReference>
<dbReference type="PRINTS" id="PR00411">
    <property type="entry name" value="PNDRDTASEI"/>
</dbReference>
<comment type="cofactor">
    <cofactor evidence="1">
        <name>FAD</name>
        <dbReference type="ChEBI" id="CHEBI:57692"/>
    </cofactor>
</comment>
<dbReference type="EMBL" id="ATCF01000016">
    <property type="protein sequence ID" value="EPD99450.1"/>
    <property type="molecule type" value="Genomic_DNA"/>
</dbReference>
<evidence type="ECO:0000256" key="2">
    <source>
        <dbReference type="ARBA" id="ARBA00022630"/>
    </source>
</evidence>
<dbReference type="GO" id="GO:0008202">
    <property type="term" value="P:steroid metabolic process"/>
    <property type="evidence" value="ECO:0007669"/>
    <property type="project" value="UniProtKB-ARBA"/>
</dbReference>
<keyword evidence="2" id="KW-0285">Flavoprotein</keyword>
<dbReference type="RefSeq" id="WP_016474417.1">
    <property type="nucleotide sequence ID" value="NZ_KE150480.1"/>
</dbReference>
<dbReference type="AlphaFoldDB" id="S3BJ89"/>
<dbReference type="Gene3D" id="3.90.700.10">
    <property type="entry name" value="Succinate dehydrogenase/fumarate reductase flavoprotein, catalytic domain"/>
    <property type="match status" value="1"/>
</dbReference>
<evidence type="ECO:0000313" key="7">
    <source>
        <dbReference type="EMBL" id="EPD99450.1"/>
    </source>
</evidence>
<keyword evidence="8" id="KW-1185">Reference proteome</keyword>
<accession>S3BJ89</accession>
<dbReference type="SUPFAM" id="SSF56425">
    <property type="entry name" value="Succinate dehydrogenase/fumarate reductase flavoprotein, catalytic domain"/>
    <property type="match status" value="1"/>
</dbReference>
<feature type="signal peptide" evidence="5">
    <location>
        <begin position="1"/>
        <end position="22"/>
    </location>
</feature>
<dbReference type="InterPro" id="IPR036188">
    <property type="entry name" value="FAD/NAD-bd_sf"/>
</dbReference>
<comment type="caution">
    <text evidence="7">The sequence shown here is derived from an EMBL/GenBank/DDBJ whole genome shotgun (WGS) entry which is preliminary data.</text>
</comment>
<name>S3BJ89_9BURK</name>
<evidence type="ECO:0000256" key="4">
    <source>
        <dbReference type="ARBA" id="ARBA00023002"/>
    </source>
</evidence>
<dbReference type="Pfam" id="PF00890">
    <property type="entry name" value="FAD_binding_2"/>
    <property type="match status" value="1"/>
</dbReference>
<dbReference type="InterPro" id="IPR027477">
    <property type="entry name" value="Succ_DH/fumarate_Rdtase_cat_sf"/>
</dbReference>